<reference evidence="5 6" key="1">
    <citation type="submission" date="2018-07" db="EMBL/GenBank/DDBJ databases">
        <title>Freshwater and sediment microbial communities from various areas in North America, analyzing microbe dynamics in response to fracking.</title>
        <authorList>
            <person name="Lamendella R."/>
        </authorList>
    </citation>
    <scope>NUCLEOTIDE SEQUENCE [LARGE SCALE GENOMIC DNA]</scope>
    <source>
        <strain evidence="5 6">160A</strain>
    </source>
</reference>
<evidence type="ECO:0000259" key="4">
    <source>
        <dbReference type="Pfam" id="PF25917"/>
    </source>
</evidence>
<dbReference type="Pfam" id="PF25876">
    <property type="entry name" value="HH_MFP_RND"/>
    <property type="match status" value="1"/>
</dbReference>
<comment type="caution">
    <text evidence="5">The sequence shown here is derived from an EMBL/GenBank/DDBJ whole genome shotgun (WGS) entry which is preliminary data.</text>
</comment>
<name>A0A368V2D0_9BACT</name>
<dbReference type="NCBIfam" id="TIGR01730">
    <property type="entry name" value="RND_mfp"/>
    <property type="match status" value="1"/>
</dbReference>
<protein>
    <submittedName>
        <fullName evidence="5">RND family efflux transporter MFP subunit</fullName>
    </submittedName>
</protein>
<sequence length="356" mass="39760">MRNPVMLKICIVFAILIFTSCTQQQKKKELPVFVKTTEIRKIESVLTKKYPARIKSASEVKLSFRVAGPILKVNIEEGDTVNKGDVIAQIDPRDYRIQLQATEAKYHEVKSEVERITALYQKNKISENDYDKAVSGLKQITAKYEAHKNALEDTKLRAPFSGHISKIFFEQGETVDAGMPIISIYNNKAFEIIAHLPASDFLKKKDFTRFSCQSSSLPGEEWPLELRNIVSQANLNGLYPAYFSLKADAGEIILPGMSAEVIIEYQTDKEPIFELPSPAIFEQSGNASVWIFNEEDETVITKTIEIIKVNTSGIAVVKGDFEGNEIIVTAGVNSLKEGQKVRRLPEPSESNVGGLL</sequence>
<feature type="domain" description="Multidrug resistance protein MdtA-like alpha-helical hairpin" evidence="3">
    <location>
        <begin position="94"/>
        <end position="156"/>
    </location>
</feature>
<proteinExistence type="inferred from homology"/>
<evidence type="ECO:0000256" key="1">
    <source>
        <dbReference type="ARBA" id="ARBA00009477"/>
    </source>
</evidence>
<dbReference type="Gene3D" id="2.40.420.20">
    <property type="match status" value="1"/>
</dbReference>
<dbReference type="Gene3D" id="2.40.50.100">
    <property type="match status" value="1"/>
</dbReference>
<dbReference type="GO" id="GO:1990281">
    <property type="term" value="C:efflux pump complex"/>
    <property type="evidence" value="ECO:0007669"/>
    <property type="project" value="TreeGrafter"/>
</dbReference>
<dbReference type="Gene3D" id="1.10.287.470">
    <property type="entry name" value="Helix hairpin bin"/>
    <property type="match status" value="1"/>
</dbReference>
<dbReference type="EMBL" id="QPIZ01000011">
    <property type="protein sequence ID" value="RCW34515.1"/>
    <property type="molecule type" value="Genomic_DNA"/>
</dbReference>
<evidence type="ECO:0000259" key="3">
    <source>
        <dbReference type="Pfam" id="PF25876"/>
    </source>
</evidence>
<evidence type="ECO:0000313" key="5">
    <source>
        <dbReference type="EMBL" id="RCW34515.1"/>
    </source>
</evidence>
<evidence type="ECO:0000256" key="2">
    <source>
        <dbReference type="SAM" id="Coils"/>
    </source>
</evidence>
<dbReference type="AlphaFoldDB" id="A0A368V2D0"/>
<dbReference type="InterPro" id="IPR006143">
    <property type="entry name" value="RND_pump_MFP"/>
</dbReference>
<keyword evidence="6" id="KW-1185">Reference proteome</keyword>
<dbReference type="Proteomes" id="UP000252733">
    <property type="component" value="Unassembled WGS sequence"/>
</dbReference>
<accession>A0A368V2D0</accession>
<gene>
    <name evidence="5" type="ORF">DFO77_11116</name>
</gene>
<dbReference type="PANTHER" id="PTHR30469:SF15">
    <property type="entry name" value="HLYD FAMILY OF SECRETION PROTEINS"/>
    <property type="match status" value="1"/>
</dbReference>
<dbReference type="PANTHER" id="PTHR30469">
    <property type="entry name" value="MULTIDRUG RESISTANCE PROTEIN MDTA"/>
    <property type="match status" value="1"/>
</dbReference>
<dbReference type="PROSITE" id="PS51257">
    <property type="entry name" value="PROKAR_LIPOPROTEIN"/>
    <property type="match status" value="1"/>
</dbReference>
<evidence type="ECO:0000313" key="6">
    <source>
        <dbReference type="Proteomes" id="UP000252733"/>
    </source>
</evidence>
<feature type="coiled-coil region" evidence="2">
    <location>
        <begin position="99"/>
        <end position="157"/>
    </location>
</feature>
<dbReference type="InterPro" id="IPR058624">
    <property type="entry name" value="MdtA-like_HH"/>
</dbReference>
<feature type="domain" description="Multidrug resistance protein MdtA-like barrel-sandwich hybrid" evidence="4">
    <location>
        <begin position="60"/>
        <end position="179"/>
    </location>
</feature>
<dbReference type="SUPFAM" id="SSF111369">
    <property type="entry name" value="HlyD-like secretion proteins"/>
    <property type="match status" value="1"/>
</dbReference>
<comment type="similarity">
    <text evidence="1">Belongs to the membrane fusion protein (MFP) (TC 8.A.1) family.</text>
</comment>
<organism evidence="5 6">
    <name type="scientific">Marinilabilia salmonicolor</name>
    <dbReference type="NCBI Taxonomy" id="989"/>
    <lineage>
        <taxon>Bacteria</taxon>
        <taxon>Pseudomonadati</taxon>
        <taxon>Bacteroidota</taxon>
        <taxon>Bacteroidia</taxon>
        <taxon>Marinilabiliales</taxon>
        <taxon>Marinilabiliaceae</taxon>
        <taxon>Marinilabilia</taxon>
    </lineage>
</organism>
<dbReference type="InterPro" id="IPR058625">
    <property type="entry name" value="MdtA-like_BSH"/>
</dbReference>
<dbReference type="GO" id="GO:0015562">
    <property type="term" value="F:efflux transmembrane transporter activity"/>
    <property type="evidence" value="ECO:0007669"/>
    <property type="project" value="TreeGrafter"/>
</dbReference>
<keyword evidence="2" id="KW-0175">Coiled coil</keyword>
<dbReference type="Pfam" id="PF25917">
    <property type="entry name" value="BSH_RND"/>
    <property type="match status" value="1"/>
</dbReference>
<dbReference type="RefSeq" id="WP_114437019.1">
    <property type="nucleotide sequence ID" value="NZ_QPIZ01000011.1"/>
</dbReference>